<dbReference type="RefSeq" id="WP_110942127.1">
    <property type="nucleotide sequence ID" value="NZ_FQZV01000048.1"/>
</dbReference>
<comment type="similarity">
    <text evidence="1">Belongs to the V-ATPase E subunit family.</text>
</comment>
<feature type="coiled-coil region" evidence="4">
    <location>
        <begin position="16"/>
        <end position="97"/>
    </location>
</feature>
<evidence type="ECO:0000256" key="1">
    <source>
        <dbReference type="ARBA" id="ARBA00005901"/>
    </source>
</evidence>
<name>A0A1M6MTM0_9FIRM</name>
<proteinExistence type="inferred from homology"/>
<dbReference type="GO" id="GO:0033178">
    <property type="term" value="C:proton-transporting two-sector ATPase complex, catalytic domain"/>
    <property type="evidence" value="ECO:0007669"/>
    <property type="project" value="InterPro"/>
</dbReference>
<keyword evidence="6" id="KW-1185">Reference proteome</keyword>
<dbReference type="InterPro" id="IPR002842">
    <property type="entry name" value="ATPase_V1_Esu"/>
</dbReference>
<dbReference type="Proteomes" id="UP000184536">
    <property type="component" value="Unassembled WGS sequence"/>
</dbReference>
<dbReference type="GO" id="GO:0046961">
    <property type="term" value="F:proton-transporting ATPase activity, rotational mechanism"/>
    <property type="evidence" value="ECO:0007669"/>
    <property type="project" value="InterPro"/>
</dbReference>
<keyword evidence="4" id="KW-0175">Coiled coil</keyword>
<dbReference type="Gene3D" id="3.30.2320.30">
    <property type="entry name" value="ATP synthase, E subunit, C-terminal"/>
    <property type="match status" value="1"/>
</dbReference>
<keyword evidence="2" id="KW-0813">Transport</keyword>
<gene>
    <name evidence="5" type="ORF">SAMN02745975_03088</name>
</gene>
<protein>
    <submittedName>
        <fullName evidence="5">ATP synthase E subunit</fullName>
    </submittedName>
</protein>
<accession>A0A1M6MTM0</accession>
<evidence type="ECO:0000256" key="3">
    <source>
        <dbReference type="ARBA" id="ARBA00023065"/>
    </source>
</evidence>
<evidence type="ECO:0000256" key="2">
    <source>
        <dbReference type="ARBA" id="ARBA00022448"/>
    </source>
</evidence>
<dbReference type="EMBL" id="FQZV01000048">
    <property type="protein sequence ID" value="SHJ86756.1"/>
    <property type="molecule type" value="Genomic_DNA"/>
</dbReference>
<dbReference type="STRING" id="1121919.SAMN02745975_03088"/>
<dbReference type="AlphaFoldDB" id="A0A1M6MTM0"/>
<reference evidence="6" key="1">
    <citation type="submission" date="2016-11" db="EMBL/GenBank/DDBJ databases">
        <authorList>
            <person name="Varghese N."/>
            <person name="Submissions S."/>
        </authorList>
    </citation>
    <scope>NUCLEOTIDE SEQUENCE [LARGE SCALE GENOMIC DNA]</scope>
    <source>
        <strain evidence="6">DSM 17957</strain>
    </source>
</reference>
<evidence type="ECO:0000313" key="6">
    <source>
        <dbReference type="Proteomes" id="UP000184536"/>
    </source>
</evidence>
<dbReference type="InterPro" id="IPR038495">
    <property type="entry name" value="ATPase_E_C"/>
</dbReference>
<sequence>MITIEEKLNVFTKLVFERIQEESKVLLKEMEEKNQQIIEEQREKLKLQSEKLINDMAQKGETKKNQMIAKANMDRKIKILEKKKQLLGKLLQELQEKALAFTATSAYDDFFRKTLEEVLDQLRGEEEILLYIKEGDILRYQTVIGEIANTFGFQPGKYSLLPAEENILGGVVALSGNHRLRIDASLSALLQEHEKMVGQMLYNGLEKEGEVNE</sequence>
<dbReference type="OrthoDB" id="1725377at2"/>
<evidence type="ECO:0000313" key="5">
    <source>
        <dbReference type="EMBL" id="SHJ86756.1"/>
    </source>
</evidence>
<evidence type="ECO:0000256" key="4">
    <source>
        <dbReference type="SAM" id="Coils"/>
    </source>
</evidence>
<dbReference type="SUPFAM" id="SSF160527">
    <property type="entry name" value="V-type ATPase subunit E-like"/>
    <property type="match status" value="1"/>
</dbReference>
<dbReference type="Pfam" id="PF01991">
    <property type="entry name" value="vATP-synt_E"/>
    <property type="match status" value="1"/>
</dbReference>
<keyword evidence="3" id="KW-0406">Ion transport</keyword>
<organism evidence="5 6">
    <name type="scientific">Geosporobacter subterraneus DSM 17957</name>
    <dbReference type="NCBI Taxonomy" id="1121919"/>
    <lineage>
        <taxon>Bacteria</taxon>
        <taxon>Bacillati</taxon>
        <taxon>Bacillota</taxon>
        <taxon>Clostridia</taxon>
        <taxon>Peptostreptococcales</taxon>
        <taxon>Thermotaleaceae</taxon>
        <taxon>Geosporobacter</taxon>
    </lineage>
</organism>